<feature type="domain" description="Bifunctional inhibitor/plant lipid transfer protein/seed storage helical" evidence="13">
    <location>
        <begin position="28"/>
        <end position="105"/>
    </location>
</feature>
<accession>A0AAE1X6J4</accession>
<keyword evidence="5" id="KW-0336">GPI-anchor</keyword>
<gene>
    <name evidence="14" type="ORF">Sango_0579800</name>
</gene>
<dbReference type="Pfam" id="PF14368">
    <property type="entry name" value="LTP_2"/>
    <property type="match status" value="1"/>
</dbReference>
<evidence type="ECO:0000256" key="11">
    <source>
        <dbReference type="SAM" id="MobiDB-lite"/>
    </source>
</evidence>
<evidence type="ECO:0000256" key="1">
    <source>
        <dbReference type="ARBA" id="ARBA00004609"/>
    </source>
</evidence>
<dbReference type="Proteomes" id="UP001289374">
    <property type="component" value="Unassembled WGS sequence"/>
</dbReference>
<organism evidence="14 15">
    <name type="scientific">Sesamum angolense</name>
    <dbReference type="NCBI Taxonomy" id="2727404"/>
    <lineage>
        <taxon>Eukaryota</taxon>
        <taxon>Viridiplantae</taxon>
        <taxon>Streptophyta</taxon>
        <taxon>Embryophyta</taxon>
        <taxon>Tracheophyta</taxon>
        <taxon>Spermatophyta</taxon>
        <taxon>Magnoliopsida</taxon>
        <taxon>eudicotyledons</taxon>
        <taxon>Gunneridae</taxon>
        <taxon>Pentapetalae</taxon>
        <taxon>asterids</taxon>
        <taxon>lamiids</taxon>
        <taxon>Lamiales</taxon>
        <taxon>Pedaliaceae</taxon>
        <taxon>Sesamum</taxon>
    </lineage>
</organism>
<keyword evidence="10" id="KW-0449">Lipoprotein</keyword>
<evidence type="ECO:0000256" key="4">
    <source>
        <dbReference type="ARBA" id="ARBA00022475"/>
    </source>
</evidence>
<dbReference type="InterPro" id="IPR036312">
    <property type="entry name" value="Bifun_inhib/LTP/seed_sf"/>
</dbReference>
<dbReference type="PANTHER" id="PTHR33044">
    <property type="entry name" value="BIFUNCTIONAL INHIBITOR/LIPID-TRANSFER PROTEIN/SEED STORAGE 2S ALBUMIN SUPERFAMILY PROTEIN-RELATED"/>
    <property type="match status" value="1"/>
</dbReference>
<evidence type="ECO:0000256" key="6">
    <source>
        <dbReference type="ARBA" id="ARBA00022729"/>
    </source>
</evidence>
<dbReference type="EMBL" id="JACGWL010000003">
    <property type="protein sequence ID" value="KAK4405733.1"/>
    <property type="molecule type" value="Genomic_DNA"/>
</dbReference>
<dbReference type="GO" id="GO:0098552">
    <property type="term" value="C:side of membrane"/>
    <property type="evidence" value="ECO:0007669"/>
    <property type="project" value="UniProtKB-KW"/>
</dbReference>
<feature type="signal peptide" evidence="12">
    <location>
        <begin position="1"/>
        <end position="24"/>
    </location>
</feature>
<sequence>MAPKAIKVGIVLFVLAFLWAVATAQSGCMSVLISMASCLNYVSGSTPTPSTSCCSALANVVQTQPRCLCAIVNGGGGSLGVNINQTLALGLPSACKVETPPISRCNVVNGPTMSPVGSPESAPPESGDGIPAAPATPSVTGSKATPSSGTTSNGSSTKMNVLQLITNVFLFTTVSYAFTAFNNVF</sequence>
<comment type="similarity">
    <text evidence="2">Belongs to the plant LTP family.</text>
</comment>
<keyword evidence="6 12" id="KW-0732">Signal</keyword>
<dbReference type="PRINTS" id="PR00382">
    <property type="entry name" value="LIPIDTRNSFER"/>
</dbReference>
<dbReference type="CDD" id="cd00010">
    <property type="entry name" value="AAI_LTSS"/>
    <property type="match status" value="1"/>
</dbReference>
<comment type="caution">
    <text evidence="14">The sequence shown here is derived from an EMBL/GenBank/DDBJ whole genome shotgun (WGS) entry which is preliminary data.</text>
</comment>
<evidence type="ECO:0000256" key="7">
    <source>
        <dbReference type="ARBA" id="ARBA00023121"/>
    </source>
</evidence>
<evidence type="ECO:0000256" key="3">
    <source>
        <dbReference type="ARBA" id="ARBA00022448"/>
    </source>
</evidence>
<dbReference type="FunFam" id="1.10.110.10:FF:000001">
    <property type="entry name" value="Bifunctional inhibitor/lipid-transfer protein/seed storage 2S albumin superfamily protein"/>
    <property type="match status" value="1"/>
</dbReference>
<proteinExistence type="inferred from homology"/>
<dbReference type="SMART" id="SM00499">
    <property type="entry name" value="AAI"/>
    <property type="match status" value="1"/>
</dbReference>
<dbReference type="InterPro" id="IPR043325">
    <property type="entry name" value="LTSS"/>
</dbReference>
<dbReference type="GO" id="GO:0006869">
    <property type="term" value="P:lipid transport"/>
    <property type="evidence" value="ECO:0007669"/>
    <property type="project" value="InterPro"/>
</dbReference>
<feature type="chain" id="PRO_5042222257" evidence="12">
    <location>
        <begin position="25"/>
        <end position="185"/>
    </location>
</feature>
<reference evidence="14" key="2">
    <citation type="journal article" date="2024" name="Plant">
        <title>Genomic evolution and insights into agronomic trait innovations of Sesamum species.</title>
        <authorList>
            <person name="Miao H."/>
            <person name="Wang L."/>
            <person name="Qu L."/>
            <person name="Liu H."/>
            <person name="Sun Y."/>
            <person name="Le M."/>
            <person name="Wang Q."/>
            <person name="Wei S."/>
            <person name="Zheng Y."/>
            <person name="Lin W."/>
            <person name="Duan Y."/>
            <person name="Cao H."/>
            <person name="Xiong S."/>
            <person name="Wang X."/>
            <person name="Wei L."/>
            <person name="Li C."/>
            <person name="Ma Q."/>
            <person name="Ju M."/>
            <person name="Zhao R."/>
            <person name="Li G."/>
            <person name="Mu C."/>
            <person name="Tian Q."/>
            <person name="Mei H."/>
            <person name="Zhang T."/>
            <person name="Gao T."/>
            <person name="Zhang H."/>
        </authorList>
    </citation>
    <scope>NUCLEOTIDE SEQUENCE</scope>
    <source>
        <strain evidence="14">K16</strain>
    </source>
</reference>
<evidence type="ECO:0000256" key="9">
    <source>
        <dbReference type="ARBA" id="ARBA00023180"/>
    </source>
</evidence>
<comment type="subcellular location">
    <subcellularLocation>
        <location evidence="1">Cell membrane</location>
        <topology evidence="1">Lipid-anchor</topology>
        <topology evidence="1">GPI-anchor</topology>
    </subcellularLocation>
</comment>
<dbReference type="InterPro" id="IPR000528">
    <property type="entry name" value="Plant_nsLTP"/>
</dbReference>
<evidence type="ECO:0000256" key="10">
    <source>
        <dbReference type="ARBA" id="ARBA00023288"/>
    </source>
</evidence>
<feature type="region of interest" description="Disordered" evidence="11">
    <location>
        <begin position="113"/>
        <end position="156"/>
    </location>
</feature>
<keyword evidence="5" id="KW-0472">Membrane</keyword>
<evidence type="ECO:0000313" key="15">
    <source>
        <dbReference type="Proteomes" id="UP001289374"/>
    </source>
</evidence>
<keyword evidence="4" id="KW-1003">Cell membrane</keyword>
<keyword evidence="3" id="KW-0813">Transport</keyword>
<evidence type="ECO:0000313" key="14">
    <source>
        <dbReference type="EMBL" id="KAK4405733.1"/>
    </source>
</evidence>
<evidence type="ECO:0000256" key="5">
    <source>
        <dbReference type="ARBA" id="ARBA00022622"/>
    </source>
</evidence>
<keyword evidence="8" id="KW-1015">Disulfide bond</keyword>
<dbReference type="InterPro" id="IPR016140">
    <property type="entry name" value="Bifunc_inhib/LTP/seed_store"/>
</dbReference>
<dbReference type="GO" id="GO:0008289">
    <property type="term" value="F:lipid binding"/>
    <property type="evidence" value="ECO:0007669"/>
    <property type="project" value="UniProtKB-KW"/>
</dbReference>
<keyword evidence="7" id="KW-0446">Lipid-binding</keyword>
<dbReference type="AlphaFoldDB" id="A0AAE1X6J4"/>
<name>A0AAE1X6J4_9LAMI</name>
<evidence type="ECO:0000256" key="2">
    <source>
        <dbReference type="ARBA" id="ARBA00009748"/>
    </source>
</evidence>
<dbReference type="Gene3D" id="1.10.110.10">
    <property type="entry name" value="Plant lipid-transfer and hydrophobic proteins"/>
    <property type="match status" value="1"/>
</dbReference>
<reference evidence="14" key="1">
    <citation type="submission" date="2020-06" db="EMBL/GenBank/DDBJ databases">
        <authorList>
            <person name="Li T."/>
            <person name="Hu X."/>
            <person name="Zhang T."/>
            <person name="Song X."/>
            <person name="Zhang H."/>
            <person name="Dai N."/>
            <person name="Sheng W."/>
            <person name="Hou X."/>
            <person name="Wei L."/>
        </authorList>
    </citation>
    <scope>NUCLEOTIDE SEQUENCE</scope>
    <source>
        <strain evidence="14">K16</strain>
        <tissue evidence="14">Leaf</tissue>
    </source>
</reference>
<protein>
    <submittedName>
        <fullName evidence="14">Protein YLS3</fullName>
    </submittedName>
</protein>
<evidence type="ECO:0000259" key="13">
    <source>
        <dbReference type="SMART" id="SM00499"/>
    </source>
</evidence>
<dbReference type="SUPFAM" id="SSF47699">
    <property type="entry name" value="Bifunctional inhibitor/lipid-transfer protein/seed storage 2S albumin"/>
    <property type="match status" value="1"/>
</dbReference>
<keyword evidence="15" id="KW-1185">Reference proteome</keyword>
<feature type="compositionally biased region" description="Low complexity" evidence="11">
    <location>
        <begin position="145"/>
        <end position="156"/>
    </location>
</feature>
<evidence type="ECO:0000256" key="12">
    <source>
        <dbReference type="SAM" id="SignalP"/>
    </source>
</evidence>
<evidence type="ECO:0000256" key="8">
    <source>
        <dbReference type="ARBA" id="ARBA00023157"/>
    </source>
</evidence>
<dbReference type="GO" id="GO:0005886">
    <property type="term" value="C:plasma membrane"/>
    <property type="evidence" value="ECO:0007669"/>
    <property type="project" value="UniProtKB-SubCell"/>
</dbReference>
<keyword evidence="9" id="KW-0325">Glycoprotein</keyword>